<keyword evidence="3" id="KW-0813">Transport</keyword>
<sequence length="308" mass="35473">MKLNNTTIGVINISLAYTLWGLGPLFYKFLEHLPTFEIVSFRVVWSLFFLLVIILMSKKINTIKSIIYNKENIKFLSITSILIFVNWFTYIWAIKNNHVLDASLGYFINPIFFIFLSMFFLKERLNKFQIIAVTTVILAVLYQVLKLGSVPWVAIILTVSFGFYALLKKQSTIDSQAGLLFENILLFPLTFGYLLFVDSQPSATMIHNSIILNVFIVLSGVMTTLPLIFFNRATTKLNLSTIGFFQYINPTISFFTGIFLFHESFNYDQFITFSLIWAALAVISFDSIWRLRKAHQLMSVSCKPCNQQ</sequence>
<proteinExistence type="inferred from homology"/>
<evidence type="ECO:0000256" key="4">
    <source>
        <dbReference type="ARBA" id="ARBA00022475"/>
    </source>
</evidence>
<feature type="transmembrane region" description="Helical" evidence="8">
    <location>
        <begin position="267"/>
        <end position="289"/>
    </location>
</feature>
<dbReference type="AlphaFoldDB" id="A0A220VF67"/>
<feature type="transmembrane region" description="Helical" evidence="8">
    <location>
        <begin position="151"/>
        <end position="167"/>
    </location>
</feature>
<feature type="transmembrane region" description="Helical" evidence="8">
    <location>
        <begin position="209"/>
        <end position="230"/>
    </location>
</feature>
<feature type="transmembrane region" description="Helical" evidence="8">
    <location>
        <begin position="242"/>
        <end position="261"/>
    </location>
</feature>
<dbReference type="InterPro" id="IPR004626">
    <property type="entry name" value="RarD"/>
</dbReference>
<evidence type="ECO:0000256" key="5">
    <source>
        <dbReference type="ARBA" id="ARBA00022692"/>
    </source>
</evidence>
<evidence type="ECO:0000256" key="6">
    <source>
        <dbReference type="ARBA" id="ARBA00022989"/>
    </source>
</evidence>
<reference evidence="10 11" key="1">
    <citation type="journal article" date="2016" name="Int. J. Syst. Evol. Microbiol.">
        <title>Paraphotobacterium marinum gen. nov., sp. nov., a member of the family Vibrionaceae, isolated from surface seawater.</title>
        <authorList>
            <person name="Huang Z."/>
            <person name="Dong C."/>
            <person name="Shao Z."/>
        </authorList>
    </citation>
    <scope>NUCLEOTIDE SEQUENCE [LARGE SCALE GENOMIC DNA]</scope>
    <source>
        <strain evidence="10 11">NSCS20N07D</strain>
    </source>
</reference>
<feature type="transmembrane region" description="Helical" evidence="8">
    <location>
        <begin position="75"/>
        <end position="92"/>
    </location>
</feature>
<evidence type="ECO:0000256" key="8">
    <source>
        <dbReference type="SAM" id="Phobius"/>
    </source>
</evidence>
<evidence type="ECO:0000256" key="2">
    <source>
        <dbReference type="ARBA" id="ARBA00007362"/>
    </source>
</evidence>
<feature type="transmembrane region" description="Helical" evidence="8">
    <location>
        <begin position="39"/>
        <end position="55"/>
    </location>
</feature>
<dbReference type="NCBIfam" id="TIGR00688">
    <property type="entry name" value="rarD"/>
    <property type="match status" value="1"/>
</dbReference>
<feature type="transmembrane region" description="Helical" evidence="8">
    <location>
        <begin position="7"/>
        <end position="27"/>
    </location>
</feature>
<protein>
    <submittedName>
        <fullName evidence="10">Protein RarD</fullName>
    </submittedName>
</protein>
<dbReference type="EMBL" id="CP022356">
    <property type="protein sequence ID" value="ASK78989.1"/>
    <property type="molecule type" value="Genomic_DNA"/>
</dbReference>
<evidence type="ECO:0000256" key="1">
    <source>
        <dbReference type="ARBA" id="ARBA00004651"/>
    </source>
</evidence>
<evidence type="ECO:0000256" key="7">
    <source>
        <dbReference type="ARBA" id="ARBA00023136"/>
    </source>
</evidence>
<dbReference type="PANTHER" id="PTHR22911:SF137">
    <property type="entry name" value="SOLUTE CARRIER FAMILY 35 MEMBER G2-RELATED"/>
    <property type="match status" value="1"/>
</dbReference>
<dbReference type="InterPro" id="IPR037185">
    <property type="entry name" value="EmrE-like"/>
</dbReference>
<dbReference type="GO" id="GO:0005886">
    <property type="term" value="C:plasma membrane"/>
    <property type="evidence" value="ECO:0007669"/>
    <property type="project" value="UniProtKB-SubCell"/>
</dbReference>
<gene>
    <name evidence="10" type="primary">rarD</name>
    <name evidence="10" type="ORF">CF386_07940</name>
</gene>
<evidence type="ECO:0000313" key="11">
    <source>
        <dbReference type="Proteomes" id="UP000242175"/>
    </source>
</evidence>
<dbReference type="Pfam" id="PF00892">
    <property type="entry name" value="EamA"/>
    <property type="match status" value="1"/>
</dbReference>
<dbReference type="InterPro" id="IPR000620">
    <property type="entry name" value="EamA_dom"/>
</dbReference>
<feature type="domain" description="EamA" evidence="9">
    <location>
        <begin position="8"/>
        <end position="141"/>
    </location>
</feature>
<dbReference type="RefSeq" id="WP_089073897.1">
    <property type="nucleotide sequence ID" value="NZ_CBCSAM010000006.1"/>
</dbReference>
<feature type="transmembrane region" description="Helical" evidence="8">
    <location>
        <begin position="128"/>
        <end position="145"/>
    </location>
</feature>
<keyword evidence="7 8" id="KW-0472">Membrane</keyword>
<dbReference type="SUPFAM" id="SSF103481">
    <property type="entry name" value="Multidrug resistance efflux transporter EmrE"/>
    <property type="match status" value="2"/>
</dbReference>
<dbReference type="OrthoDB" id="369870at2"/>
<keyword evidence="6 8" id="KW-1133">Transmembrane helix</keyword>
<accession>A0A220VF67</accession>
<evidence type="ECO:0000256" key="3">
    <source>
        <dbReference type="ARBA" id="ARBA00022448"/>
    </source>
</evidence>
<evidence type="ECO:0000259" key="9">
    <source>
        <dbReference type="Pfam" id="PF00892"/>
    </source>
</evidence>
<keyword evidence="4" id="KW-1003">Cell membrane</keyword>
<feature type="transmembrane region" description="Helical" evidence="8">
    <location>
        <begin position="104"/>
        <end position="121"/>
    </location>
</feature>
<dbReference type="PANTHER" id="PTHR22911">
    <property type="entry name" value="ACYL-MALONYL CONDENSING ENZYME-RELATED"/>
    <property type="match status" value="1"/>
</dbReference>
<comment type="subcellular location">
    <subcellularLocation>
        <location evidence="1">Cell membrane</location>
        <topology evidence="1">Multi-pass membrane protein</topology>
    </subcellularLocation>
</comment>
<comment type="similarity">
    <text evidence="2">Belongs to the EamA transporter family.</text>
</comment>
<dbReference type="Proteomes" id="UP000242175">
    <property type="component" value="Chromosome small"/>
</dbReference>
<dbReference type="KEGG" id="pmai:CF386_07940"/>
<organism evidence="10 11">
    <name type="scientific">Paraphotobacterium marinum</name>
    <dbReference type="NCBI Taxonomy" id="1755811"/>
    <lineage>
        <taxon>Bacteria</taxon>
        <taxon>Pseudomonadati</taxon>
        <taxon>Pseudomonadota</taxon>
        <taxon>Gammaproteobacteria</taxon>
        <taxon>Vibrionales</taxon>
        <taxon>Vibrionaceae</taxon>
        <taxon>Paraphotobacterium</taxon>
    </lineage>
</organism>
<evidence type="ECO:0000313" key="10">
    <source>
        <dbReference type="EMBL" id="ASK78989.1"/>
    </source>
</evidence>
<name>A0A220VF67_9GAMM</name>
<keyword evidence="11" id="KW-1185">Reference proteome</keyword>
<keyword evidence="5 8" id="KW-0812">Transmembrane</keyword>
<feature type="transmembrane region" description="Helical" evidence="8">
    <location>
        <begin position="179"/>
        <end position="197"/>
    </location>
</feature>